<keyword evidence="2 6" id="KW-0812">Transmembrane</keyword>
<sequence length="352" mass="39472">FILIGQLSNKPFINLIAFVHAINPANNLSYQFGLWSYCTGVPYASVQGCHGNTAAYNWATTPGFNQMLPGYASSRRVDNLFTTNFILYFVGAGLSFFLWLASLFSLCSFKRRGGRGFSMFMSSATCLTFFVMLAALIIALILVITSVKAIGSVTQDWQGHAGISIWFTIGMVISLLLAFLCYCLRACFRRRTVEPRKSAYRKSAPFALQAHAPATYPMQQYQQPYYYQQEQKPEAQDGYVASQHTEQPQGGYMASQHAEQPQGDYMDSQHTEQPQGGYMASQHTEQPQGGYMASQHTEQPQEYHMYQHAESSQAAAQRQPDHDQHYSPALHMQYLSPVYNSAIHPEGGLQHS</sequence>
<evidence type="ECO:0000313" key="8">
    <source>
        <dbReference type="Proteomes" id="UP000242381"/>
    </source>
</evidence>
<feature type="non-terminal residue" evidence="7">
    <location>
        <position position="1"/>
    </location>
</feature>
<dbReference type="AlphaFoldDB" id="A0A1X0S107"/>
<reference evidence="7 8" key="1">
    <citation type="journal article" date="2016" name="Proc. Natl. Acad. Sci. U.S.A.">
        <title>Lipid metabolic changes in an early divergent fungus govern the establishment of a mutualistic symbiosis with endobacteria.</title>
        <authorList>
            <person name="Lastovetsky O.A."/>
            <person name="Gaspar M.L."/>
            <person name="Mondo S.J."/>
            <person name="LaButti K.M."/>
            <person name="Sandor L."/>
            <person name="Grigoriev I.V."/>
            <person name="Henry S.A."/>
            <person name="Pawlowska T.E."/>
        </authorList>
    </citation>
    <scope>NUCLEOTIDE SEQUENCE [LARGE SCALE GENOMIC DNA]</scope>
    <source>
        <strain evidence="7 8">ATCC 11559</strain>
    </source>
</reference>
<dbReference type="GO" id="GO:0032153">
    <property type="term" value="C:cell division site"/>
    <property type="evidence" value="ECO:0007669"/>
    <property type="project" value="TreeGrafter"/>
</dbReference>
<dbReference type="VEuPathDB" id="FungiDB:BCV72DRAFT_265150"/>
<evidence type="ECO:0000256" key="4">
    <source>
        <dbReference type="ARBA" id="ARBA00023136"/>
    </source>
</evidence>
<feature type="transmembrane region" description="Helical" evidence="6">
    <location>
        <begin position="165"/>
        <end position="188"/>
    </location>
</feature>
<feature type="region of interest" description="Disordered" evidence="5">
    <location>
        <begin position="232"/>
        <end position="324"/>
    </location>
</feature>
<evidence type="ECO:0008006" key="9">
    <source>
        <dbReference type="Google" id="ProtNLM"/>
    </source>
</evidence>
<comment type="subcellular location">
    <subcellularLocation>
        <location evidence="1">Membrane</location>
        <topology evidence="1">Multi-pass membrane protein</topology>
    </subcellularLocation>
</comment>
<dbReference type="InterPro" id="IPR009571">
    <property type="entry name" value="SUR7/Rim9-like_fungi"/>
</dbReference>
<evidence type="ECO:0000256" key="1">
    <source>
        <dbReference type="ARBA" id="ARBA00004141"/>
    </source>
</evidence>
<keyword evidence="4 6" id="KW-0472">Membrane</keyword>
<dbReference type="PANTHER" id="PTHR28013">
    <property type="entry name" value="PROTEIN DCV1-RELATED"/>
    <property type="match status" value="1"/>
</dbReference>
<organism evidence="7 8">
    <name type="scientific">Rhizopus microsporus</name>
    <dbReference type="NCBI Taxonomy" id="58291"/>
    <lineage>
        <taxon>Eukaryota</taxon>
        <taxon>Fungi</taxon>
        <taxon>Fungi incertae sedis</taxon>
        <taxon>Mucoromycota</taxon>
        <taxon>Mucoromycotina</taxon>
        <taxon>Mucoromycetes</taxon>
        <taxon>Mucorales</taxon>
        <taxon>Mucorineae</taxon>
        <taxon>Rhizopodaceae</taxon>
        <taxon>Rhizopus</taxon>
    </lineage>
</organism>
<dbReference type="GO" id="GO:0005886">
    <property type="term" value="C:plasma membrane"/>
    <property type="evidence" value="ECO:0007669"/>
    <property type="project" value="InterPro"/>
</dbReference>
<name>A0A1X0S107_RHIZD</name>
<feature type="transmembrane region" description="Helical" evidence="6">
    <location>
        <begin position="119"/>
        <end position="145"/>
    </location>
</feature>
<accession>A0A1X0S107</accession>
<dbReference type="EMBL" id="KV921341">
    <property type="protein sequence ID" value="ORE17983.1"/>
    <property type="molecule type" value="Genomic_DNA"/>
</dbReference>
<proteinExistence type="predicted"/>
<protein>
    <recommendedName>
        <fullName evidence="9">SUR7-domain-containing protein</fullName>
    </recommendedName>
</protein>
<dbReference type="Pfam" id="PF06687">
    <property type="entry name" value="SUR7"/>
    <property type="match status" value="1"/>
</dbReference>
<dbReference type="GO" id="GO:0035838">
    <property type="term" value="C:growing cell tip"/>
    <property type="evidence" value="ECO:0007669"/>
    <property type="project" value="TreeGrafter"/>
</dbReference>
<evidence type="ECO:0000256" key="6">
    <source>
        <dbReference type="SAM" id="Phobius"/>
    </source>
</evidence>
<feature type="transmembrane region" description="Helical" evidence="6">
    <location>
        <begin position="85"/>
        <end position="107"/>
    </location>
</feature>
<dbReference type="PANTHER" id="PTHR28013:SF3">
    <property type="entry name" value="PROTEIN DCV1-RELATED"/>
    <property type="match status" value="1"/>
</dbReference>
<dbReference type="OMA" id="YQHAESS"/>
<dbReference type="InterPro" id="IPR051380">
    <property type="entry name" value="pH-response_reg_palI/RIM9"/>
</dbReference>
<evidence type="ECO:0000256" key="3">
    <source>
        <dbReference type="ARBA" id="ARBA00022989"/>
    </source>
</evidence>
<evidence type="ECO:0000313" key="7">
    <source>
        <dbReference type="EMBL" id="ORE17983.1"/>
    </source>
</evidence>
<evidence type="ECO:0000256" key="5">
    <source>
        <dbReference type="SAM" id="MobiDB-lite"/>
    </source>
</evidence>
<gene>
    <name evidence="7" type="ORF">BCV71DRAFT_122006</name>
</gene>
<evidence type="ECO:0000256" key="2">
    <source>
        <dbReference type="ARBA" id="ARBA00022692"/>
    </source>
</evidence>
<keyword evidence="3 6" id="KW-1133">Transmembrane helix</keyword>
<dbReference type="Proteomes" id="UP000242381">
    <property type="component" value="Unassembled WGS sequence"/>
</dbReference>